<dbReference type="PANTHER" id="PTHR37314:SF5">
    <property type="entry name" value="SLR0142 PROTEIN"/>
    <property type="match status" value="1"/>
</dbReference>
<feature type="transmembrane region" description="Helical" evidence="1">
    <location>
        <begin position="217"/>
        <end position="234"/>
    </location>
</feature>
<accession>A0AAU7XDA2</accession>
<keyword evidence="1" id="KW-0812">Transmembrane</keyword>
<dbReference type="AlphaFoldDB" id="A0AAU7XDA2"/>
<feature type="transmembrane region" description="Helical" evidence="1">
    <location>
        <begin position="121"/>
        <end position="138"/>
    </location>
</feature>
<feature type="transmembrane region" description="Helical" evidence="1">
    <location>
        <begin position="150"/>
        <end position="169"/>
    </location>
</feature>
<dbReference type="EMBL" id="CP158568">
    <property type="protein sequence ID" value="XBY45717.1"/>
    <property type="molecule type" value="Genomic_DNA"/>
</dbReference>
<feature type="transmembrane region" description="Helical" evidence="1">
    <location>
        <begin position="63"/>
        <end position="85"/>
    </location>
</feature>
<evidence type="ECO:0000256" key="1">
    <source>
        <dbReference type="SAM" id="Phobius"/>
    </source>
</evidence>
<dbReference type="Pfam" id="PF06912">
    <property type="entry name" value="DUF1275"/>
    <property type="match status" value="1"/>
</dbReference>
<proteinExistence type="predicted"/>
<dbReference type="InterPro" id="IPR010699">
    <property type="entry name" value="DUF1275"/>
</dbReference>
<gene>
    <name evidence="2" type="ORF">ABS361_05460</name>
</gene>
<feature type="transmembrane region" description="Helical" evidence="1">
    <location>
        <begin position="189"/>
        <end position="210"/>
    </location>
</feature>
<reference evidence="2" key="1">
    <citation type="submission" date="2024-06" db="EMBL/GenBank/DDBJ databases">
        <title>Methylostella associata gen. nov., sp. nov., a novel Ancalomicrobiaceae-affiliated facultatively methylotrophic bacteria that feed on methanotrophs of the genus Methylococcus.</title>
        <authorList>
            <person name="Saltykova V."/>
            <person name="Danilova O.V."/>
            <person name="Oshkin I.Y."/>
            <person name="Belova S.E."/>
            <person name="Pimenov N.V."/>
            <person name="Dedysh S.N."/>
        </authorList>
    </citation>
    <scope>NUCLEOTIDE SEQUENCE</scope>
    <source>
        <strain evidence="2">S20</strain>
    </source>
</reference>
<dbReference type="KEGG" id="mflg:ABS361_05460"/>
<organism evidence="2">
    <name type="scientific">Methyloraptor flagellatus</name>
    <dbReference type="NCBI Taxonomy" id="3162530"/>
    <lineage>
        <taxon>Bacteria</taxon>
        <taxon>Pseudomonadati</taxon>
        <taxon>Pseudomonadota</taxon>
        <taxon>Alphaproteobacteria</taxon>
        <taxon>Hyphomicrobiales</taxon>
        <taxon>Ancalomicrobiaceae</taxon>
        <taxon>Methyloraptor</taxon>
    </lineage>
</organism>
<sequence length="235" mass="23371">MKNTKLLNFILSTLSGFVDTAVFVYMGGLFVAHVTGNFVLLGATLGRGLGAHADIGGEHASTAVLQLSSFPLFVLAVIAAAVIAGRAGGGRPGTRRLLAAATALFLLVTIAAFAIGPRADTASAMVLVVAMGLLNAAHRLEPGMGPPFTVMTGNVTGFAVALAHALHLAPKPPAPKSQAGTAVPASLAATLWTAAAPVAGFLAGCLLGALAQAHLGLGAMVVPVVLMTVALLVAV</sequence>
<keyword evidence="1" id="KW-1133">Transmembrane helix</keyword>
<dbReference type="RefSeq" id="WP_407050813.1">
    <property type="nucleotide sequence ID" value="NZ_CP158568.1"/>
</dbReference>
<feature type="transmembrane region" description="Helical" evidence="1">
    <location>
        <begin position="97"/>
        <end position="115"/>
    </location>
</feature>
<feature type="transmembrane region" description="Helical" evidence="1">
    <location>
        <begin position="21"/>
        <end position="43"/>
    </location>
</feature>
<keyword evidence="1" id="KW-0472">Membrane</keyword>
<protein>
    <submittedName>
        <fullName evidence="2">YoaK family protein</fullName>
    </submittedName>
</protein>
<dbReference type="PANTHER" id="PTHR37314">
    <property type="entry name" value="SLR0142 PROTEIN"/>
    <property type="match status" value="1"/>
</dbReference>
<name>A0AAU7XDA2_9HYPH</name>
<evidence type="ECO:0000313" key="2">
    <source>
        <dbReference type="EMBL" id="XBY45717.1"/>
    </source>
</evidence>